<protein>
    <recommendedName>
        <fullName evidence="5">Lipoprotein</fullName>
    </recommendedName>
</protein>
<gene>
    <name evidence="3" type="ORF">GPICK_16180</name>
</gene>
<evidence type="ECO:0000256" key="2">
    <source>
        <dbReference type="SAM" id="SignalP"/>
    </source>
</evidence>
<feature type="compositionally biased region" description="Pro residues" evidence="1">
    <location>
        <begin position="82"/>
        <end position="93"/>
    </location>
</feature>
<dbReference type="KEGG" id="gpi:GPICK_16180"/>
<organism evidence="3 4">
    <name type="scientific">Geobacter pickeringii</name>
    <dbReference type="NCBI Taxonomy" id="345632"/>
    <lineage>
        <taxon>Bacteria</taxon>
        <taxon>Pseudomonadati</taxon>
        <taxon>Thermodesulfobacteriota</taxon>
        <taxon>Desulfuromonadia</taxon>
        <taxon>Geobacterales</taxon>
        <taxon>Geobacteraceae</taxon>
        <taxon>Geobacter</taxon>
    </lineage>
</organism>
<reference evidence="3 4" key="1">
    <citation type="journal article" date="2015" name="Genome Announc.">
        <title>Complete Genome of Geobacter pickeringii G13T, a Metal-Reducing Isolate from Sedimentary Kaolin Deposits.</title>
        <authorList>
            <person name="Badalamenti J.P."/>
            <person name="Bond D.R."/>
        </authorList>
    </citation>
    <scope>NUCLEOTIDE SEQUENCE [LARGE SCALE GENOMIC DNA]</scope>
    <source>
        <strain evidence="3 4">G13</strain>
    </source>
</reference>
<proteinExistence type="predicted"/>
<evidence type="ECO:0000313" key="4">
    <source>
        <dbReference type="Proteomes" id="UP000057609"/>
    </source>
</evidence>
<dbReference type="RefSeq" id="WP_039744942.1">
    <property type="nucleotide sequence ID" value="NZ_CP009788.1"/>
</dbReference>
<feature type="chain" id="PRO_5002100224" description="Lipoprotein" evidence="2">
    <location>
        <begin position="20"/>
        <end position="177"/>
    </location>
</feature>
<evidence type="ECO:0008006" key="5">
    <source>
        <dbReference type="Google" id="ProtNLM"/>
    </source>
</evidence>
<name>A0A0B5BJM1_9BACT</name>
<keyword evidence="4" id="KW-1185">Reference proteome</keyword>
<dbReference type="STRING" id="345632.GPICK_16180"/>
<accession>A0A0B5BJM1</accession>
<feature type="signal peptide" evidence="2">
    <location>
        <begin position="1"/>
        <end position="19"/>
    </location>
</feature>
<feature type="region of interest" description="Disordered" evidence="1">
    <location>
        <begin position="74"/>
        <end position="93"/>
    </location>
</feature>
<dbReference type="PROSITE" id="PS51257">
    <property type="entry name" value="PROKAR_LIPOPROTEIN"/>
    <property type="match status" value="1"/>
</dbReference>
<dbReference type="OrthoDB" id="5395916at2"/>
<evidence type="ECO:0000256" key="1">
    <source>
        <dbReference type="SAM" id="MobiDB-lite"/>
    </source>
</evidence>
<keyword evidence="2" id="KW-0732">Signal</keyword>
<dbReference type="EMBL" id="CP009788">
    <property type="protein sequence ID" value="AJE04705.1"/>
    <property type="molecule type" value="Genomic_DNA"/>
</dbReference>
<evidence type="ECO:0000313" key="3">
    <source>
        <dbReference type="EMBL" id="AJE04705.1"/>
    </source>
</evidence>
<dbReference type="AlphaFoldDB" id="A0A0B5BJM1"/>
<dbReference type="Proteomes" id="UP000057609">
    <property type="component" value="Chromosome"/>
</dbReference>
<sequence length="177" mass="18584">MKRYPLLACIVLFALAGCAGNRPVPPPSEEYVEVDNPAATMSPSAPATVWVPRRYVESGIPRGGELVKKGYEAATRGAGEAPAPPPRGGEPRPYPRYYRVVSVDKERVCFSSERGAGVRPGVKLPVHRGGSVVEGIGFVPGPLVGTVTTIDPGPSGPICGRLGEGGEARVNDLVRVE</sequence>
<dbReference type="HOGENOM" id="CLU_1523042_0_0_7"/>